<proteinExistence type="predicted"/>
<evidence type="ECO:0000313" key="3">
    <source>
        <dbReference type="Proteomes" id="UP000295703"/>
    </source>
</evidence>
<protein>
    <submittedName>
        <fullName evidence="2">Uncharacterized protein</fullName>
    </submittedName>
</protein>
<evidence type="ECO:0000256" key="1">
    <source>
        <dbReference type="SAM" id="MobiDB-lite"/>
    </source>
</evidence>
<name>A0A4R8QNP9_COLTR</name>
<accession>A0A4R8QNP9</accession>
<sequence length="393" mass="45024">MGFSDINRVVDVGFRDSNRRQLRSARLAFRDAQSACIIKETDEGESIPFPLSNITGRDIDIQKRTARKETTAWINGVQFGFNWGTYKNSQEAEKDDRIDKYYYLKDNAKCGWEIRLGTAQDAGSNAFDNDHVFEAQTISLFFTWLGDGNLGDKAGTTRKPKPSWVADVLLNEGSPRVFRLARPGRTPEDKKKTPNQIPLATPAQGETIDNIIAYGGARSDRVPADHRLTVDRTSKNFALVEEDTNKRKGTFFKLANPSALKPEDRKKNMPPTANESRQWIRTCAAVFQYLGYRDSAKPAKEPVWDKWMRVSNWVDLVLHEFDKDYPWGKYGDEEPLRDDGRHPSLRSLYAYWIDVYLSNIEDVAEDWATRAKAAFEKKYGSGTRQDEKAWWEQ</sequence>
<feature type="region of interest" description="Disordered" evidence="1">
    <location>
        <begin position="181"/>
        <end position="201"/>
    </location>
</feature>
<dbReference type="STRING" id="5466.A0A4R8QNP9"/>
<dbReference type="EMBL" id="RYZW01000168">
    <property type="protein sequence ID" value="TDZ39920.1"/>
    <property type="molecule type" value="Genomic_DNA"/>
</dbReference>
<evidence type="ECO:0000313" key="2">
    <source>
        <dbReference type="EMBL" id="TDZ39920.1"/>
    </source>
</evidence>
<reference evidence="2 3" key="1">
    <citation type="submission" date="2018-12" db="EMBL/GenBank/DDBJ databases">
        <title>Genome sequence and assembly of Colletotrichum trifolii.</title>
        <authorList>
            <person name="Gan P."/>
            <person name="Shirasu K."/>
        </authorList>
    </citation>
    <scope>NUCLEOTIDE SEQUENCE [LARGE SCALE GENOMIC DNA]</scope>
    <source>
        <strain evidence="2 3">543-2</strain>
    </source>
</reference>
<keyword evidence="3" id="KW-1185">Reference proteome</keyword>
<dbReference type="Proteomes" id="UP000295703">
    <property type="component" value="Unassembled WGS sequence"/>
</dbReference>
<organism evidence="2 3">
    <name type="scientific">Colletotrichum trifolii</name>
    <dbReference type="NCBI Taxonomy" id="5466"/>
    <lineage>
        <taxon>Eukaryota</taxon>
        <taxon>Fungi</taxon>
        <taxon>Dikarya</taxon>
        <taxon>Ascomycota</taxon>
        <taxon>Pezizomycotina</taxon>
        <taxon>Sordariomycetes</taxon>
        <taxon>Hypocreomycetidae</taxon>
        <taxon>Glomerellales</taxon>
        <taxon>Glomerellaceae</taxon>
        <taxon>Colletotrichum</taxon>
        <taxon>Colletotrichum orbiculare species complex</taxon>
    </lineage>
</organism>
<gene>
    <name evidence="2" type="ORF">CTRI78_v010430</name>
</gene>
<comment type="caution">
    <text evidence="2">The sequence shown here is derived from an EMBL/GenBank/DDBJ whole genome shotgun (WGS) entry which is preliminary data.</text>
</comment>
<dbReference type="AlphaFoldDB" id="A0A4R8QNP9"/>